<evidence type="ECO:0000313" key="2">
    <source>
        <dbReference type="EMBL" id="MBC5731431.1"/>
    </source>
</evidence>
<keyword evidence="3" id="KW-1185">Reference proteome</keyword>
<evidence type="ECO:0000256" key="1">
    <source>
        <dbReference type="SAM" id="Phobius"/>
    </source>
</evidence>
<comment type="caution">
    <text evidence="2">The sequence shown here is derived from an EMBL/GenBank/DDBJ whole genome shotgun (WGS) entry which is preliminary data.</text>
</comment>
<feature type="transmembrane region" description="Helical" evidence="1">
    <location>
        <begin position="85"/>
        <end position="106"/>
    </location>
</feature>
<keyword evidence="1" id="KW-0812">Transmembrane</keyword>
<feature type="transmembrane region" description="Helical" evidence="1">
    <location>
        <begin position="51"/>
        <end position="73"/>
    </location>
</feature>
<dbReference type="Proteomes" id="UP000660021">
    <property type="component" value="Unassembled WGS sequence"/>
</dbReference>
<protein>
    <submittedName>
        <fullName evidence="2">Uncharacterized protein</fullName>
    </submittedName>
</protein>
<name>A0ABR7HVE4_9FIRM</name>
<sequence length="119" mass="12843">MEGQRDVTCTILFLLFAVLSLLLALQAALWERESLDAQLEGRTPRETDSLPLSWGSAALEVGGGLFFLCLAWKNQRSAPAEERRAAGLESAASLLTLLAALLRFLALESGTLPTDDTLP</sequence>
<evidence type="ECO:0000313" key="3">
    <source>
        <dbReference type="Proteomes" id="UP000660021"/>
    </source>
</evidence>
<accession>A0ABR7HVE4</accession>
<dbReference type="EMBL" id="JACOPR010000007">
    <property type="protein sequence ID" value="MBC5731431.1"/>
    <property type="molecule type" value="Genomic_DNA"/>
</dbReference>
<gene>
    <name evidence="2" type="ORF">H8S34_11380</name>
</gene>
<proteinExistence type="predicted"/>
<dbReference type="RefSeq" id="WP_186964035.1">
    <property type="nucleotide sequence ID" value="NZ_JACOPR010000007.1"/>
</dbReference>
<keyword evidence="1" id="KW-0472">Membrane</keyword>
<organism evidence="2 3">
    <name type="scientific">Pseudoflavonifractor hominis</name>
    <dbReference type="NCBI Taxonomy" id="2763059"/>
    <lineage>
        <taxon>Bacteria</taxon>
        <taxon>Bacillati</taxon>
        <taxon>Bacillota</taxon>
        <taxon>Clostridia</taxon>
        <taxon>Eubacteriales</taxon>
        <taxon>Oscillospiraceae</taxon>
        <taxon>Pseudoflavonifractor</taxon>
    </lineage>
</organism>
<reference evidence="2 3" key="1">
    <citation type="submission" date="2020-08" db="EMBL/GenBank/DDBJ databases">
        <title>Genome public.</title>
        <authorList>
            <person name="Liu C."/>
            <person name="Sun Q."/>
        </authorList>
    </citation>
    <scope>NUCLEOTIDE SEQUENCE [LARGE SCALE GENOMIC DNA]</scope>
    <source>
        <strain evidence="2 3">New-38</strain>
    </source>
</reference>
<keyword evidence="1" id="KW-1133">Transmembrane helix</keyword>